<keyword evidence="9" id="KW-0560">Oxidoreductase</keyword>
<evidence type="ECO:0000256" key="6">
    <source>
        <dbReference type="ARBA" id="ARBA00022692"/>
    </source>
</evidence>
<evidence type="ECO:0000313" key="15">
    <source>
        <dbReference type="EMBL" id="KAK7434577.1"/>
    </source>
</evidence>
<evidence type="ECO:0000256" key="4">
    <source>
        <dbReference type="ARBA" id="ARBA00010617"/>
    </source>
</evidence>
<evidence type="ECO:0000256" key="10">
    <source>
        <dbReference type="ARBA" id="ARBA00023004"/>
    </source>
</evidence>
<dbReference type="Proteomes" id="UP001498398">
    <property type="component" value="Unassembled WGS sequence"/>
</dbReference>
<reference evidence="15 17" key="1">
    <citation type="submission" date="2024-01" db="EMBL/GenBank/DDBJ databases">
        <title>A draft genome for the cacao thread blight pathogen Marasmiellus scandens.</title>
        <authorList>
            <person name="Baruah I.K."/>
            <person name="Leung J."/>
            <person name="Bukari Y."/>
            <person name="Amoako-Attah I."/>
            <person name="Meinhardt L.W."/>
            <person name="Bailey B.A."/>
            <person name="Cohen S.P."/>
        </authorList>
    </citation>
    <scope>NUCLEOTIDE SEQUENCE [LARGE SCALE GENOMIC DNA]</scope>
    <source>
        <strain evidence="15 17">GH-19</strain>
    </source>
</reference>
<keyword evidence="7" id="KW-0479">Metal-binding</keyword>
<evidence type="ECO:0000313" key="16">
    <source>
        <dbReference type="EMBL" id="KAK7436872.1"/>
    </source>
</evidence>
<keyword evidence="10" id="KW-0408">Iron</keyword>
<keyword evidence="12 14" id="KW-0472">Membrane</keyword>
<accession>A0ABR1IMD3</accession>
<feature type="transmembrane region" description="Helical" evidence="14">
    <location>
        <begin position="12"/>
        <end position="30"/>
    </location>
</feature>
<comment type="pathway">
    <text evidence="3">Secondary metabolite biosynthesis.</text>
</comment>
<dbReference type="Gene3D" id="1.10.630.10">
    <property type="entry name" value="Cytochrome P450"/>
    <property type="match status" value="1"/>
</dbReference>
<keyword evidence="6 14" id="KW-0812">Transmembrane</keyword>
<dbReference type="EMBL" id="JBANRG010000090">
    <property type="protein sequence ID" value="KAK7436872.1"/>
    <property type="molecule type" value="Genomic_DNA"/>
</dbReference>
<feature type="transmembrane region" description="Helical" evidence="14">
    <location>
        <begin position="298"/>
        <end position="321"/>
    </location>
</feature>
<keyword evidence="17" id="KW-1185">Reference proteome</keyword>
<evidence type="ECO:0000256" key="13">
    <source>
        <dbReference type="ARBA" id="ARBA00023180"/>
    </source>
</evidence>
<dbReference type="PRINTS" id="PR00463">
    <property type="entry name" value="EP450I"/>
</dbReference>
<organism evidence="15 17">
    <name type="scientific">Marasmiellus scandens</name>
    <dbReference type="NCBI Taxonomy" id="2682957"/>
    <lineage>
        <taxon>Eukaryota</taxon>
        <taxon>Fungi</taxon>
        <taxon>Dikarya</taxon>
        <taxon>Basidiomycota</taxon>
        <taxon>Agaricomycotina</taxon>
        <taxon>Agaricomycetes</taxon>
        <taxon>Agaricomycetidae</taxon>
        <taxon>Agaricales</taxon>
        <taxon>Marasmiineae</taxon>
        <taxon>Omphalotaceae</taxon>
        <taxon>Marasmiellus</taxon>
    </lineage>
</organism>
<keyword evidence="11" id="KW-0503">Monooxygenase</keyword>
<evidence type="ECO:0000256" key="1">
    <source>
        <dbReference type="ARBA" id="ARBA00001971"/>
    </source>
</evidence>
<dbReference type="InterPro" id="IPR050364">
    <property type="entry name" value="Cytochrome_P450_fung"/>
</dbReference>
<evidence type="ECO:0000313" key="17">
    <source>
        <dbReference type="Proteomes" id="UP001498398"/>
    </source>
</evidence>
<protein>
    <recommendedName>
        <fullName evidence="18">Cytochrome P450</fullName>
    </recommendedName>
</protein>
<evidence type="ECO:0000256" key="14">
    <source>
        <dbReference type="SAM" id="Phobius"/>
    </source>
</evidence>
<dbReference type="PANTHER" id="PTHR46300:SF2">
    <property type="entry name" value="CYTOCHROME P450 MONOOXYGENASE ALNH-RELATED"/>
    <property type="match status" value="1"/>
</dbReference>
<keyword evidence="5" id="KW-0349">Heme</keyword>
<comment type="caution">
    <text evidence="15">The sequence shown here is derived from an EMBL/GenBank/DDBJ whole genome shotgun (WGS) entry which is preliminary data.</text>
</comment>
<evidence type="ECO:0000256" key="3">
    <source>
        <dbReference type="ARBA" id="ARBA00005179"/>
    </source>
</evidence>
<dbReference type="InterPro" id="IPR036396">
    <property type="entry name" value="Cyt_P450_sf"/>
</dbReference>
<evidence type="ECO:0000256" key="8">
    <source>
        <dbReference type="ARBA" id="ARBA00022989"/>
    </source>
</evidence>
<keyword evidence="13" id="KW-0325">Glycoprotein</keyword>
<dbReference type="InterPro" id="IPR002401">
    <property type="entry name" value="Cyt_P450_E_grp-I"/>
</dbReference>
<comment type="subcellular location">
    <subcellularLocation>
        <location evidence="2">Membrane</location>
        <topology evidence="2">Single-pass membrane protein</topology>
    </subcellularLocation>
</comment>
<gene>
    <name evidence="16" type="ORF">VKT23_018894</name>
    <name evidence="15" type="ORF">VKT23_020113</name>
</gene>
<sequence>MSLYFLPGQTLGPLIPAAALAVSVACILIYRHLSRQRNVPYPPGPPAPNFLLGHFGKLPTKKAWLDYMEMGKTYGDMIYFKSLRDHILVLNSAKAANDLLEKQARITSDRPHANPLDEYALWDTNTAFAPYSDDWRHARRTFHQNFRAEATVKYHPLQTEKVHQFIRALSASPGPEETVDHISALSQSIIISSLYGMEINSNKEDLPAAAKDVVERAGLSLVPGAFAWKHIPYIQYVPFLLPFLKYSRWLFETRSAVDDLRQAPFKDAMEAWTTKGTSSLVAELAAKNPRDIDHIKNIGWTALVAAADTTMSAIATFFLAISLNPQVQVKAQEELDRVLGRGVLPKFSDRKSLPYIEAIYRETMRWHPTVPFGVPHKTMEDVVYRGYFIPKGTIIHANIWAITHDPNVYEKPNEFIPERHFKQDGDYDPISAITGYGFGRRVCVGRYFADGTLWLTMAATLATMNVTNTSIKKGETGLNFDEVEECYADGGLCHVKDQVPGIKVQPRFSADEFQVILEQAKDN</sequence>
<comment type="cofactor">
    <cofactor evidence="1">
        <name>heme</name>
        <dbReference type="ChEBI" id="CHEBI:30413"/>
    </cofactor>
</comment>
<evidence type="ECO:0000256" key="9">
    <source>
        <dbReference type="ARBA" id="ARBA00023002"/>
    </source>
</evidence>
<dbReference type="InterPro" id="IPR001128">
    <property type="entry name" value="Cyt_P450"/>
</dbReference>
<comment type="similarity">
    <text evidence="4">Belongs to the cytochrome P450 family.</text>
</comment>
<dbReference type="EMBL" id="JBANRG010000121">
    <property type="protein sequence ID" value="KAK7434577.1"/>
    <property type="molecule type" value="Genomic_DNA"/>
</dbReference>
<evidence type="ECO:0000256" key="11">
    <source>
        <dbReference type="ARBA" id="ARBA00023033"/>
    </source>
</evidence>
<evidence type="ECO:0000256" key="7">
    <source>
        <dbReference type="ARBA" id="ARBA00022723"/>
    </source>
</evidence>
<proteinExistence type="inferred from homology"/>
<evidence type="ECO:0008006" key="18">
    <source>
        <dbReference type="Google" id="ProtNLM"/>
    </source>
</evidence>
<dbReference type="PANTHER" id="PTHR46300">
    <property type="entry name" value="P450, PUTATIVE (EUROFUNG)-RELATED-RELATED"/>
    <property type="match status" value="1"/>
</dbReference>
<evidence type="ECO:0000256" key="2">
    <source>
        <dbReference type="ARBA" id="ARBA00004167"/>
    </source>
</evidence>
<dbReference type="Pfam" id="PF00067">
    <property type="entry name" value="p450"/>
    <property type="match status" value="1"/>
</dbReference>
<dbReference type="CDD" id="cd11065">
    <property type="entry name" value="CYP64-like"/>
    <property type="match status" value="1"/>
</dbReference>
<evidence type="ECO:0000256" key="12">
    <source>
        <dbReference type="ARBA" id="ARBA00023136"/>
    </source>
</evidence>
<evidence type="ECO:0000256" key="5">
    <source>
        <dbReference type="ARBA" id="ARBA00022617"/>
    </source>
</evidence>
<dbReference type="SUPFAM" id="SSF48264">
    <property type="entry name" value="Cytochrome P450"/>
    <property type="match status" value="1"/>
</dbReference>
<name>A0ABR1IMD3_9AGAR</name>
<keyword evidence="8 14" id="KW-1133">Transmembrane helix</keyword>